<dbReference type="InterPro" id="IPR012495">
    <property type="entry name" value="TadE-like_dom"/>
</dbReference>
<proteinExistence type="predicted"/>
<name>A0ABN2SPS3_9ACTN</name>
<dbReference type="EMBL" id="BAAAQM010000043">
    <property type="protein sequence ID" value="GAA1990459.1"/>
    <property type="molecule type" value="Genomic_DNA"/>
</dbReference>
<keyword evidence="1" id="KW-0472">Membrane</keyword>
<reference evidence="3 4" key="1">
    <citation type="journal article" date="2019" name="Int. J. Syst. Evol. Microbiol.">
        <title>The Global Catalogue of Microorganisms (GCM) 10K type strain sequencing project: providing services to taxonomists for standard genome sequencing and annotation.</title>
        <authorList>
            <consortium name="The Broad Institute Genomics Platform"/>
            <consortium name="The Broad Institute Genome Sequencing Center for Infectious Disease"/>
            <person name="Wu L."/>
            <person name="Ma J."/>
        </authorList>
    </citation>
    <scope>NUCLEOTIDE SEQUENCE [LARGE SCALE GENOMIC DNA]</scope>
    <source>
        <strain evidence="3 4">JCM 16013</strain>
    </source>
</reference>
<dbReference type="Pfam" id="PF07811">
    <property type="entry name" value="TadE"/>
    <property type="match status" value="1"/>
</dbReference>
<sequence length="148" mass="15049">MTAQTVFAVPLLIVVLLFVVLCGRLVETRLRVDSAAQDAARAASLARTSQDAQTAGRKAAAEQLGHGGSSCARYTVSVDTSNFRPGGGVRVSVSCAASMEGLVGLGVPGTVSVNGHAVSPIDPYRGSALGFANSEALLHPNRSAGAEQ</sequence>
<dbReference type="RefSeq" id="WP_344660703.1">
    <property type="nucleotide sequence ID" value="NZ_BAAAQM010000043.1"/>
</dbReference>
<feature type="transmembrane region" description="Helical" evidence="1">
    <location>
        <begin position="6"/>
        <end position="26"/>
    </location>
</feature>
<dbReference type="Proteomes" id="UP001499854">
    <property type="component" value="Unassembled WGS sequence"/>
</dbReference>
<protein>
    <submittedName>
        <fullName evidence="3">TadE/TadG family type IV pilus assembly protein</fullName>
    </submittedName>
</protein>
<accession>A0ABN2SPS3</accession>
<comment type="caution">
    <text evidence="3">The sequence shown here is derived from an EMBL/GenBank/DDBJ whole genome shotgun (WGS) entry which is preliminary data.</text>
</comment>
<evidence type="ECO:0000256" key="1">
    <source>
        <dbReference type="SAM" id="Phobius"/>
    </source>
</evidence>
<gene>
    <name evidence="3" type="ORF">GCM10009838_62070</name>
</gene>
<keyword evidence="4" id="KW-1185">Reference proteome</keyword>
<evidence type="ECO:0000259" key="2">
    <source>
        <dbReference type="Pfam" id="PF07811"/>
    </source>
</evidence>
<evidence type="ECO:0000313" key="3">
    <source>
        <dbReference type="EMBL" id="GAA1990459.1"/>
    </source>
</evidence>
<organism evidence="3 4">
    <name type="scientific">Catenulispora subtropica</name>
    <dbReference type="NCBI Taxonomy" id="450798"/>
    <lineage>
        <taxon>Bacteria</taxon>
        <taxon>Bacillati</taxon>
        <taxon>Actinomycetota</taxon>
        <taxon>Actinomycetes</taxon>
        <taxon>Catenulisporales</taxon>
        <taxon>Catenulisporaceae</taxon>
        <taxon>Catenulispora</taxon>
    </lineage>
</organism>
<keyword evidence="1" id="KW-0812">Transmembrane</keyword>
<feature type="domain" description="TadE-like" evidence="2">
    <location>
        <begin position="2"/>
        <end position="41"/>
    </location>
</feature>
<evidence type="ECO:0000313" key="4">
    <source>
        <dbReference type="Proteomes" id="UP001499854"/>
    </source>
</evidence>
<keyword evidence="1" id="KW-1133">Transmembrane helix</keyword>